<keyword evidence="6" id="KW-0540">Nuclease</keyword>
<feature type="domain" description="Type I restriction modification DNA specificity" evidence="5">
    <location>
        <begin position="200"/>
        <end position="363"/>
    </location>
</feature>
<dbReference type="RefSeq" id="WP_153701964.1">
    <property type="nucleotide sequence ID" value="NZ_CP130468.1"/>
</dbReference>
<proteinExistence type="inferred from homology"/>
<dbReference type="Proteomes" id="UP000430985">
    <property type="component" value="Unassembled WGS sequence"/>
</dbReference>
<evidence type="ECO:0000256" key="1">
    <source>
        <dbReference type="ARBA" id="ARBA00010923"/>
    </source>
</evidence>
<reference evidence="6 7" key="1">
    <citation type="submission" date="2019-11" db="EMBL/GenBank/DDBJ databases">
        <title>Draft genome sequence of 12 host-associated Lactobacillus reuteri rodent strains.</title>
        <authorList>
            <person name="Zhang S."/>
            <person name="Ozcam M."/>
            <person name="Van Pijkeren J.P."/>
        </authorList>
    </citation>
    <scope>NUCLEOTIDE SEQUENCE [LARGE SCALE GENOMIC DNA]</scope>
    <source>
        <strain evidence="6 7">Rat19</strain>
    </source>
</reference>
<dbReference type="EMBL" id="WJNE01000001">
    <property type="protein sequence ID" value="MRG68305.1"/>
    <property type="molecule type" value="Genomic_DNA"/>
</dbReference>
<dbReference type="PANTHER" id="PTHR30408:SF12">
    <property type="entry name" value="TYPE I RESTRICTION ENZYME MJAVIII SPECIFICITY SUBUNIT"/>
    <property type="match status" value="1"/>
</dbReference>
<dbReference type="Gene3D" id="3.90.220.20">
    <property type="entry name" value="DNA methylase specificity domains"/>
    <property type="match status" value="2"/>
</dbReference>
<evidence type="ECO:0000256" key="2">
    <source>
        <dbReference type="ARBA" id="ARBA00022747"/>
    </source>
</evidence>
<keyword evidence="6" id="KW-0378">Hydrolase</keyword>
<dbReference type="GO" id="GO:0004519">
    <property type="term" value="F:endonuclease activity"/>
    <property type="evidence" value="ECO:0007669"/>
    <property type="project" value="UniProtKB-KW"/>
</dbReference>
<dbReference type="InterPro" id="IPR052021">
    <property type="entry name" value="Type-I_RS_S_subunit"/>
</dbReference>
<dbReference type="Pfam" id="PF01420">
    <property type="entry name" value="Methylase_S"/>
    <property type="match status" value="1"/>
</dbReference>
<evidence type="ECO:0000313" key="7">
    <source>
        <dbReference type="Proteomes" id="UP000430985"/>
    </source>
</evidence>
<comment type="caution">
    <text evidence="6">The sequence shown here is derived from an EMBL/GenBank/DDBJ whole genome shotgun (WGS) entry which is preliminary data.</text>
</comment>
<feature type="coiled-coil region" evidence="4">
    <location>
        <begin position="153"/>
        <end position="180"/>
    </location>
</feature>
<evidence type="ECO:0000313" key="6">
    <source>
        <dbReference type="EMBL" id="MRG68305.1"/>
    </source>
</evidence>
<accession>A0A6A8D7M1</accession>
<evidence type="ECO:0000256" key="4">
    <source>
        <dbReference type="SAM" id="Coils"/>
    </source>
</evidence>
<evidence type="ECO:0000259" key="5">
    <source>
        <dbReference type="Pfam" id="PF01420"/>
    </source>
</evidence>
<dbReference type="InterPro" id="IPR044946">
    <property type="entry name" value="Restrct_endonuc_typeI_TRD_sf"/>
</dbReference>
<keyword evidence="2" id="KW-0680">Restriction system</keyword>
<gene>
    <name evidence="6" type="ORF">GIX83_00195</name>
</gene>
<dbReference type="Gene3D" id="1.10.287.1120">
    <property type="entry name" value="Bipartite methylase S protein"/>
    <property type="match status" value="1"/>
</dbReference>
<protein>
    <submittedName>
        <fullName evidence="6">Restriction endonuclease subunit S</fullName>
    </submittedName>
</protein>
<dbReference type="PANTHER" id="PTHR30408">
    <property type="entry name" value="TYPE-1 RESTRICTION ENZYME ECOKI SPECIFICITY PROTEIN"/>
    <property type="match status" value="1"/>
</dbReference>
<dbReference type="SUPFAM" id="SSF116734">
    <property type="entry name" value="DNA methylase specificity domain"/>
    <property type="match status" value="2"/>
</dbReference>
<keyword evidence="3" id="KW-0238">DNA-binding</keyword>
<dbReference type="GO" id="GO:0003677">
    <property type="term" value="F:DNA binding"/>
    <property type="evidence" value="ECO:0007669"/>
    <property type="project" value="UniProtKB-KW"/>
</dbReference>
<organism evidence="6 7">
    <name type="scientific">Limosilactobacillus reuteri</name>
    <name type="common">Lactobacillus reuteri</name>
    <dbReference type="NCBI Taxonomy" id="1598"/>
    <lineage>
        <taxon>Bacteria</taxon>
        <taxon>Bacillati</taxon>
        <taxon>Bacillota</taxon>
        <taxon>Bacilli</taxon>
        <taxon>Lactobacillales</taxon>
        <taxon>Lactobacillaceae</taxon>
        <taxon>Limosilactobacillus</taxon>
    </lineage>
</organism>
<sequence>MGEISKRVRNNDGRMNLPLLTISARYGWMTQQSRFSASIAGREKKNYTLLKKHQLSYNHGNSKVAIYGTVYELTNYDEALVPKVYHSFSLTPENSSKFIESYFHTKKLDAQLRKFIASTARMDGLLNISFDDFMKVKLFAPEQCEQSKISRIINLIEKLITLQQRKLEQLKQLKKAMLQQLFVDKNNKQPNLRFKNFKGNWEQHRLEEVAQVTMGQSPSSKNYTDNPNDYVLVQGNADLKSNKISPRVWTKEVTKQVHKGEIIMTVRAPVGYLAMTNMDAVIGRGVAAIDGNKYLYYLLQTKLMDRTWEKLSSGSTFESISSNDIKNLEIKVTETEEEKLIAKLMDTVTYFVTLQKNNLTQLTTLKKYLLQNLFI</sequence>
<dbReference type="GO" id="GO:0009307">
    <property type="term" value="P:DNA restriction-modification system"/>
    <property type="evidence" value="ECO:0007669"/>
    <property type="project" value="UniProtKB-KW"/>
</dbReference>
<evidence type="ECO:0000256" key="3">
    <source>
        <dbReference type="ARBA" id="ARBA00023125"/>
    </source>
</evidence>
<dbReference type="InterPro" id="IPR000055">
    <property type="entry name" value="Restrct_endonuc_typeI_TRD"/>
</dbReference>
<comment type="similarity">
    <text evidence="1">Belongs to the type-I restriction system S methylase family.</text>
</comment>
<keyword evidence="4" id="KW-0175">Coiled coil</keyword>
<dbReference type="CDD" id="cd17494">
    <property type="entry name" value="RMtype1_S_Sma198ORF994P-TRD2-CR2_like"/>
    <property type="match status" value="1"/>
</dbReference>
<name>A0A6A8D7M1_LIMRT</name>
<dbReference type="AlphaFoldDB" id="A0A6A8D7M1"/>
<keyword evidence="6" id="KW-0255">Endonuclease</keyword>